<accession>A0ACC0YGT8</accession>
<gene>
    <name evidence="1" type="ORF">Pint_25049</name>
</gene>
<protein>
    <submittedName>
        <fullName evidence="1">Uncharacterized protein</fullName>
    </submittedName>
</protein>
<reference evidence="2" key="1">
    <citation type="journal article" date="2023" name="G3 (Bethesda)">
        <title>Genome assembly and association tests identify interacting loci associated with vigor, precocity, and sex in interspecific pistachio rootstocks.</title>
        <authorList>
            <person name="Palmer W."/>
            <person name="Jacygrad E."/>
            <person name="Sagayaradj S."/>
            <person name="Cavanaugh K."/>
            <person name="Han R."/>
            <person name="Bertier L."/>
            <person name="Beede B."/>
            <person name="Kafkas S."/>
            <person name="Golino D."/>
            <person name="Preece J."/>
            <person name="Michelmore R."/>
        </authorList>
    </citation>
    <scope>NUCLEOTIDE SEQUENCE [LARGE SCALE GENOMIC DNA]</scope>
</reference>
<dbReference type="Proteomes" id="UP001163603">
    <property type="component" value="Chromosome 7"/>
</dbReference>
<comment type="caution">
    <text evidence="1">The sequence shown here is derived from an EMBL/GenBank/DDBJ whole genome shotgun (WGS) entry which is preliminary data.</text>
</comment>
<proteinExistence type="predicted"/>
<dbReference type="EMBL" id="CM047742">
    <property type="protein sequence ID" value="KAJ0035184.1"/>
    <property type="molecule type" value="Genomic_DNA"/>
</dbReference>
<organism evidence="1 2">
    <name type="scientific">Pistacia integerrima</name>
    <dbReference type="NCBI Taxonomy" id="434235"/>
    <lineage>
        <taxon>Eukaryota</taxon>
        <taxon>Viridiplantae</taxon>
        <taxon>Streptophyta</taxon>
        <taxon>Embryophyta</taxon>
        <taxon>Tracheophyta</taxon>
        <taxon>Spermatophyta</taxon>
        <taxon>Magnoliopsida</taxon>
        <taxon>eudicotyledons</taxon>
        <taxon>Gunneridae</taxon>
        <taxon>Pentapetalae</taxon>
        <taxon>rosids</taxon>
        <taxon>malvids</taxon>
        <taxon>Sapindales</taxon>
        <taxon>Anacardiaceae</taxon>
        <taxon>Pistacia</taxon>
    </lineage>
</organism>
<keyword evidence="2" id="KW-1185">Reference proteome</keyword>
<sequence length="446" mass="50059">MACFYLFLNIFFFTISIFIPPSTPHLTNSTNIDGFTVRLIHRNSHLSPFHNHSLTTSDRIRSAVHRSFSRLNRFHFLISPSLISDISPNIVPDDGEYFMTFYIGTPPRQVYALADTGSELTWVKCLPRKQRHEETPHTFDPSKSSSYKKLSCFSPSCNSLNMNKRLCTKGSCYYIEKYGDGLTTTGTLSVDKFSFEDDYKNAMDVDHLIFGCSDDASGPVIGNETGIVGLTRRPLSLVSQLNYTKFAYCMVIPTNNQWSGTRSKMYFGSETEFLGGQAPLVIGSNNQYYYLTLQGISVGDEKLQIPSGIFDITENGQGGFIIDSGTTYTLLQGEAFDALVNALSEAINLPQRRNYGEELELCFEGSFEDLVSQPDVTFHLNATDLILTKETTYEEVETGVWCLAILRSKNPLSILGNVQQRNYYVSYDLRNGTEAVYFAPVDCAVF</sequence>
<name>A0ACC0YGT8_9ROSI</name>
<evidence type="ECO:0000313" key="1">
    <source>
        <dbReference type="EMBL" id="KAJ0035184.1"/>
    </source>
</evidence>
<evidence type="ECO:0000313" key="2">
    <source>
        <dbReference type="Proteomes" id="UP001163603"/>
    </source>
</evidence>